<name>A0A9P4JGL1_9PLEO</name>
<organism evidence="2 3">
    <name type="scientific">Delitschia confertaspora ATCC 74209</name>
    <dbReference type="NCBI Taxonomy" id="1513339"/>
    <lineage>
        <taxon>Eukaryota</taxon>
        <taxon>Fungi</taxon>
        <taxon>Dikarya</taxon>
        <taxon>Ascomycota</taxon>
        <taxon>Pezizomycotina</taxon>
        <taxon>Dothideomycetes</taxon>
        <taxon>Pleosporomycetidae</taxon>
        <taxon>Pleosporales</taxon>
        <taxon>Delitschiaceae</taxon>
        <taxon>Delitschia</taxon>
    </lineage>
</organism>
<feature type="region of interest" description="Disordered" evidence="1">
    <location>
        <begin position="153"/>
        <end position="178"/>
    </location>
</feature>
<comment type="caution">
    <text evidence="2">The sequence shown here is derived from an EMBL/GenBank/DDBJ whole genome shotgun (WGS) entry which is preliminary data.</text>
</comment>
<proteinExistence type="predicted"/>
<dbReference type="AlphaFoldDB" id="A0A9P4JGL1"/>
<accession>A0A9P4JGL1</accession>
<evidence type="ECO:0000256" key="1">
    <source>
        <dbReference type="SAM" id="MobiDB-lite"/>
    </source>
</evidence>
<evidence type="ECO:0000313" key="2">
    <source>
        <dbReference type="EMBL" id="KAF2198720.1"/>
    </source>
</evidence>
<dbReference type="Proteomes" id="UP000799536">
    <property type="component" value="Unassembled WGS sequence"/>
</dbReference>
<feature type="compositionally biased region" description="Basic and acidic residues" evidence="1">
    <location>
        <begin position="167"/>
        <end position="178"/>
    </location>
</feature>
<keyword evidence="3" id="KW-1185">Reference proteome</keyword>
<protein>
    <submittedName>
        <fullName evidence="2">Uncharacterized protein</fullName>
    </submittedName>
</protein>
<reference evidence="2" key="1">
    <citation type="journal article" date="2020" name="Stud. Mycol.">
        <title>101 Dothideomycetes genomes: a test case for predicting lifestyles and emergence of pathogens.</title>
        <authorList>
            <person name="Haridas S."/>
            <person name="Albert R."/>
            <person name="Binder M."/>
            <person name="Bloem J."/>
            <person name="Labutti K."/>
            <person name="Salamov A."/>
            <person name="Andreopoulos B."/>
            <person name="Baker S."/>
            <person name="Barry K."/>
            <person name="Bills G."/>
            <person name="Bluhm B."/>
            <person name="Cannon C."/>
            <person name="Castanera R."/>
            <person name="Culley D."/>
            <person name="Daum C."/>
            <person name="Ezra D."/>
            <person name="Gonzalez J."/>
            <person name="Henrissat B."/>
            <person name="Kuo A."/>
            <person name="Liang C."/>
            <person name="Lipzen A."/>
            <person name="Lutzoni F."/>
            <person name="Magnuson J."/>
            <person name="Mondo S."/>
            <person name="Nolan M."/>
            <person name="Ohm R."/>
            <person name="Pangilinan J."/>
            <person name="Park H.-J."/>
            <person name="Ramirez L."/>
            <person name="Alfaro M."/>
            <person name="Sun H."/>
            <person name="Tritt A."/>
            <person name="Yoshinaga Y."/>
            <person name="Zwiers L.-H."/>
            <person name="Turgeon B."/>
            <person name="Goodwin S."/>
            <person name="Spatafora J."/>
            <person name="Crous P."/>
            <person name="Grigoriev I."/>
        </authorList>
    </citation>
    <scope>NUCLEOTIDE SEQUENCE</scope>
    <source>
        <strain evidence="2">ATCC 74209</strain>
    </source>
</reference>
<dbReference type="EMBL" id="ML994123">
    <property type="protein sequence ID" value="KAF2198720.1"/>
    <property type="molecule type" value="Genomic_DNA"/>
</dbReference>
<gene>
    <name evidence="2" type="ORF">GQ43DRAFT_145813</name>
</gene>
<evidence type="ECO:0000313" key="3">
    <source>
        <dbReference type="Proteomes" id="UP000799536"/>
    </source>
</evidence>
<sequence>MTCLTGGYTSSIARIRLTRRPTKSIWKQVATSGPLIPRLNSRGTCEIVLRTMSLSRRHLPKRWKPHSDVVLLGCRICFGPFLMDQYGKVLLGSKSTLGTDHDNIMRKRRSGKNIGKWYQSIRYQEWKVRNAFRAIGRESLGIEDVDTHVSSMSQMHPLHPLNPSAFESKHSRTNKDRW</sequence>